<protein>
    <recommendedName>
        <fullName evidence="3">aldehyde dehydrogenase (NAD(+))</fullName>
        <ecNumber evidence="3">1.2.1.3</ecNumber>
    </recommendedName>
</protein>
<comment type="catalytic activity">
    <reaction evidence="4">
        <text>an aldehyde + NAD(+) + H2O = a carboxylate + NADH + 2 H(+)</text>
        <dbReference type="Rhea" id="RHEA:16185"/>
        <dbReference type="ChEBI" id="CHEBI:15377"/>
        <dbReference type="ChEBI" id="CHEBI:15378"/>
        <dbReference type="ChEBI" id="CHEBI:17478"/>
        <dbReference type="ChEBI" id="CHEBI:29067"/>
        <dbReference type="ChEBI" id="CHEBI:57540"/>
        <dbReference type="ChEBI" id="CHEBI:57945"/>
        <dbReference type="EC" id="1.2.1.3"/>
    </reaction>
</comment>
<dbReference type="GO" id="GO:0004029">
    <property type="term" value="F:aldehyde dehydrogenase (NAD+) activity"/>
    <property type="evidence" value="ECO:0007669"/>
    <property type="project" value="UniProtKB-EC"/>
</dbReference>
<dbReference type="SUPFAM" id="SSF53720">
    <property type="entry name" value="ALDH-like"/>
    <property type="match status" value="1"/>
</dbReference>
<evidence type="ECO:0000256" key="2">
    <source>
        <dbReference type="ARBA" id="ARBA00023002"/>
    </source>
</evidence>
<keyword evidence="2" id="KW-0560">Oxidoreductase</keyword>
<comment type="similarity">
    <text evidence="1">Belongs to the aldehyde dehydrogenase family.</text>
</comment>
<evidence type="ECO:0000256" key="3">
    <source>
        <dbReference type="ARBA" id="ARBA00024226"/>
    </source>
</evidence>
<organism evidence="6 7">
    <name type="scientific">Aspergillus leporis</name>
    <dbReference type="NCBI Taxonomy" id="41062"/>
    <lineage>
        <taxon>Eukaryota</taxon>
        <taxon>Fungi</taxon>
        <taxon>Dikarya</taxon>
        <taxon>Ascomycota</taxon>
        <taxon>Pezizomycotina</taxon>
        <taxon>Eurotiomycetes</taxon>
        <taxon>Eurotiomycetidae</taxon>
        <taxon>Eurotiales</taxon>
        <taxon>Aspergillaceae</taxon>
        <taxon>Aspergillus</taxon>
        <taxon>Aspergillus subgen. Circumdati</taxon>
    </lineage>
</organism>
<dbReference type="Gene3D" id="3.40.605.10">
    <property type="entry name" value="Aldehyde Dehydrogenase, Chain A, domain 1"/>
    <property type="match status" value="2"/>
</dbReference>
<feature type="domain" description="Aldehyde dehydrogenase" evidence="5">
    <location>
        <begin position="26"/>
        <end position="108"/>
    </location>
</feature>
<feature type="domain" description="Aldehyde dehydrogenase" evidence="5">
    <location>
        <begin position="112"/>
        <end position="245"/>
    </location>
</feature>
<proteinExistence type="inferred from homology"/>
<evidence type="ECO:0000313" key="7">
    <source>
        <dbReference type="Proteomes" id="UP000326565"/>
    </source>
</evidence>
<dbReference type="InterPro" id="IPR016160">
    <property type="entry name" value="Ald_DH_CS_CYS"/>
</dbReference>
<dbReference type="InterPro" id="IPR015590">
    <property type="entry name" value="Aldehyde_DH_dom"/>
</dbReference>
<name>A0A5N5WY27_9EURO</name>
<gene>
    <name evidence="6" type="ORF">BDV29DRAFT_158383</name>
</gene>
<evidence type="ECO:0000313" key="6">
    <source>
        <dbReference type="EMBL" id="KAB8072605.1"/>
    </source>
</evidence>
<dbReference type="AlphaFoldDB" id="A0A5N5WY27"/>
<evidence type="ECO:0000256" key="4">
    <source>
        <dbReference type="ARBA" id="ARBA00049194"/>
    </source>
</evidence>
<evidence type="ECO:0000256" key="1">
    <source>
        <dbReference type="ARBA" id="ARBA00009986"/>
    </source>
</evidence>
<dbReference type="EMBL" id="ML732243">
    <property type="protein sequence ID" value="KAB8072605.1"/>
    <property type="molecule type" value="Genomic_DNA"/>
</dbReference>
<dbReference type="Gene3D" id="3.40.309.10">
    <property type="entry name" value="Aldehyde Dehydrogenase, Chain A, domain 2"/>
    <property type="match status" value="1"/>
</dbReference>
<dbReference type="OrthoDB" id="310895at2759"/>
<dbReference type="InterPro" id="IPR016163">
    <property type="entry name" value="Ald_DH_C"/>
</dbReference>
<dbReference type="Pfam" id="PF00171">
    <property type="entry name" value="Aldedh"/>
    <property type="match status" value="2"/>
</dbReference>
<sequence>MTETAPKILSQLPVVCEYRWSGKDISKRFTIQNPAAGQPITTVQTGNASTVDAAVPASQKTFETWRWKARQERSVYLLKASDELQKHSHELAVLLCLGNGKPVKDASFDPIFPLDVIQAVPGVDPAMPEALIHHPLVKMVSLASSTRSGSKAAQTAAVTLTPTVLELGGRNAIVVFPDADLDLAISDTIDRSFFNKGESCTAASRILVHNDIYPTAVRRLAAAVRNLRTGDGHEDSTHIGPIASQE</sequence>
<reference evidence="6 7" key="1">
    <citation type="submission" date="2019-04" db="EMBL/GenBank/DDBJ databases">
        <title>Friends and foes A comparative genomics study of 23 Aspergillus species from section Flavi.</title>
        <authorList>
            <consortium name="DOE Joint Genome Institute"/>
            <person name="Kjaerbolling I."/>
            <person name="Vesth T."/>
            <person name="Frisvad J.C."/>
            <person name="Nybo J.L."/>
            <person name="Theobald S."/>
            <person name="Kildgaard S."/>
            <person name="Isbrandt T."/>
            <person name="Kuo A."/>
            <person name="Sato A."/>
            <person name="Lyhne E.K."/>
            <person name="Kogle M.E."/>
            <person name="Wiebenga A."/>
            <person name="Kun R.S."/>
            <person name="Lubbers R.J."/>
            <person name="Makela M.R."/>
            <person name="Barry K."/>
            <person name="Chovatia M."/>
            <person name="Clum A."/>
            <person name="Daum C."/>
            <person name="Haridas S."/>
            <person name="He G."/>
            <person name="LaButti K."/>
            <person name="Lipzen A."/>
            <person name="Mondo S."/>
            <person name="Riley R."/>
            <person name="Salamov A."/>
            <person name="Simmons B.A."/>
            <person name="Magnuson J.K."/>
            <person name="Henrissat B."/>
            <person name="Mortensen U.H."/>
            <person name="Larsen T.O."/>
            <person name="Devries R.P."/>
            <person name="Grigoriev I.V."/>
            <person name="Machida M."/>
            <person name="Baker S.E."/>
            <person name="Andersen M.R."/>
        </authorList>
    </citation>
    <scope>NUCLEOTIDE SEQUENCE [LARGE SCALE GENOMIC DNA]</scope>
    <source>
        <strain evidence="6 7">CBS 151.66</strain>
    </source>
</reference>
<evidence type="ECO:0000259" key="5">
    <source>
        <dbReference type="Pfam" id="PF00171"/>
    </source>
</evidence>
<dbReference type="EC" id="1.2.1.3" evidence="3"/>
<dbReference type="PANTHER" id="PTHR11699">
    <property type="entry name" value="ALDEHYDE DEHYDROGENASE-RELATED"/>
    <property type="match status" value="1"/>
</dbReference>
<keyword evidence="7" id="KW-1185">Reference proteome</keyword>
<dbReference type="InterPro" id="IPR016162">
    <property type="entry name" value="Ald_DH_N"/>
</dbReference>
<accession>A0A5N5WY27</accession>
<dbReference type="Proteomes" id="UP000326565">
    <property type="component" value="Unassembled WGS sequence"/>
</dbReference>
<dbReference type="PROSITE" id="PS00070">
    <property type="entry name" value="ALDEHYDE_DEHYDR_CYS"/>
    <property type="match status" value="1"/>
</dbReference>
<dbReference type="InterPro" id="IPR016161">
    <property type="entry name" value="Ald_DH/histidinol_DH"/>
</dbReference>